<dbReference type="CDD" id="cd06464">
    <property type="entry name" value="ACD_sHsps-like"/>
    <property type="match status" value="1"/>
</dbReference>
<dbReference type="AlphaFoldDB" id="A0A0D1XGK9"/>
<dbReference type="InterPro" id="IPR008978">
    <property type="entry name" value="HSP20-like_chaperone"/>
</dbReference>
<dbReference type="HOGENOM" id="CLU_046737_1_1_1"/>
<dbReference type="InParanoid" id="A0A0D1XGK9"/>
<evidence type="ECO:0000256" key="3">
    <source>
        <dbReference type="RuleBase" id="RU003616"/>
    </source>
</evidence>
<dbReference type="PROSITE" id="PS01031">
    <property type="entry name" value="SHSP"/>
    <property type="match status" value="1"/>
</dbReference>
<evidence type="ECO:0000259" key="5">
    <source>
        <dbReference type="PROSITE" id="PS01031"/>
    </source>
</evidence>
<dbReference type="OrthoDB" id="1431247at2759"/>
<feature type="region of interest" description="Disordered" evidence="4">
    <location>
        <begin position="147"/>
        <end position="222"/>
    </location>
</feature>
<dbReference type="Proteomes" id="UP000053259">
    <property type="component" value="Unassembled WGS sequence"/>
</dbReference>
<dbReference type="STRING" id="253628.A0A0D1XGK9"/>
<keyword evidence="1" id="KW-0346">Stress response</keyword>
<sequence length="277" mass="31315">MVLQATGTFWKKTPGVYIRLRRHPKSPSEQQRSNSLMQAIRTSSQRLPQVFRVIPSRSIHLTRNKMSLFPRFTQEFSPLFRMLDEYDRATRQFAANWPNELRTFQPKFDVRELKDSYELHGELPGIEQKDISIEWTDGNTLSISGRTERSFESGTRPGTVEAIEDAPKASGAIQSGSSNEHYRKPSVADEGADETSTTKQDSTALTQTNAGEVAKSESQQPEAKYWVSERSVGEFHRSFSFPTRVDHDGVKASLKNGILSIVVPKAQAPKTRKIQIE</sequence>
<gene>
    <name evidence="6" type="ORF">PV09_07113</name>
</gene>
<dbReference type="RefSeq" id="XP_016211210.1">
    <property type="nucleotide sequence ID" value="XM_016360838.1"/>
</dbReference>
<dbReference type="Gene3D" id="2.60.40.790">
    <property type="match status" value="1"/>
</dbReference>
<organism evidence="6 7">
    <name type="scientific">Verruconis gallopava</name>
    <dbReference type="NCBI Taxonomy" id="253628"/>
    <lineage>
        <taxon>Eukaryota</taxon>
        <taxon>Fungi</taxon>
        <taxon>Dikarya</taxon>
        <taxon>Ascomycota</taxon>
        <taxon>Pezizomycotina</taxon>
        <taxon>Dothideomycetes</taxon>
        <taxon>Pleosporomycetidae</taxon>
        <taxon>Venturiales</taxon>
        <taxon>Sympoventuriaceae</taxon>
        <taxon>Verruconis</taxon>
    </lineage>
</organism>
<dbReference type="EMBL" id="KN847555">
    <property type="protein sequence ID" value="KIW01341.1"/>
    <property type="molecule type" value="Genomic_DNA"/>
</dbReference>
<accession>A0A0D1XGK9</accession>
<dbReference type="InterPro" id="IPR031107">
    <property type="entry name" value="Small_HSP"/>
</dbReference>
<dbReference type="SUPFAM" id="SSF49764">
    <property type="entry name" value="HSP20-like chaperones"/>
    <property type="match status" value="1"/>
</dbReference>
<dbReference type="GeneID" id="27315086"/>
<evidence type="ECO:0000256" key="2">
    <source>
        <dbReference type="PROSITE-ProRule" id="PRU00285"/>
    </source>
</evidence>
<reference evidence="6 7" key="1">
    <citation type="submission" date="2015-01" db="EMBL/GenBank/DDBJ databases">
        <title>The Genome Sequence of Ochroconis gallopava CBS43764.</title>
        <authorList>
            <consortium name="The Broad Institute Genomics Platform"/>
            <person name="Cuomo C."/>
            <person name="de Hoog S."/>
            <person name="Gorbushina A."/>
            <person name="Stielow B."/>
            <person name="Teixiera M."/>
            <person name="Abouelleil A."/>
            <person name="Chapman S.B."/>
            <person name="Priest M."/>
            <person name="Young S.K."/>
            <person name="Wortman J."/>
            <person name="Nusbaum C."/>
            <person name="Birren B."/>
        </authorList>
    </citation>
    <scope>NUCLEOTIDE SEQUENCE [LARGE SCALE GENOMIC DNA]</scope>
    <source>
        <strain evidence="6 7">CBS 43764</strain>
    </source>
</reference>
<keyword evidence="7" id="KW-1185">Reference proteome</keyword>
<feature type="compositionally biased region" description="Polar residues" evidence="4">
    <location>
        <begin position="194"/>
        <end position="221"/>
    </location>
</feature>
<comment type="similarity">
    <text evidence="2 3">Belongs to the small heat shock protein (HSP20) family.</text>
</comment>
<evidence type="ECO:0000256" key="1">
    <source>
        <dbReference type="ARBA" id="ARBA00023016"/>
    </source>
</evidence>
<evidence type="ECO:0000256" key="4">
    <source>
        <dbReference type="SAM" id="MobiDB-lite"/>
    </source>
</evidence>
<name>A0A0D1XGK9_9PEZI</name>
<feature type="domain" description="SHSP" evidence="5">
    <location>
        <begin position="99"/>
        <end position="277"/>
    </location>
</feature>
<dbReference type="PANTHER" id="PTHR11527">
    <property type="entry name" value="HEAT-SHOCK PROTEIN 20 FAMILY MEMBER"/>
    <property type="match status" value="1"/>
</dbReference>
<dbReference type="VEuPathDB" id="FungiDB:PV09_07113"/>
<dbReference type="InterPro" id="IPR002068">
    <property type="entry name" value="A-crystallin/Hsp20_dom"/>
</dbReference>
<evidence type="ECO:0000313" key="6">
    <source>
        <dbReference type="EMBL" id="KIW01341.1"/>
    </source>
</evidence>
<dbReference type="Pfam" id="PF00011">
    <property type="entry name" value="HSP20"/>
    <property type="match status" value="1"/>
</dbReference>
<evidence type="ECO:0000313" key="7">
    <source>
        <dbReference type="Proteomes" id="UP000053259"/>
    </source>
</evidence>
<protein>
    <recommendedName>
        <fullName evidence="5">SHSP domain-containing protein</fullName>
    </recommendedName>
</protein>
<proteinExistence type="inferred from homology"/>